<dbReference type="Pfam" id="PF25122">
    <property type="entry name" value="DUF7815"/>
    <property type="match status" value="1"/>
</dbReference>
<evidence type="ECO:0000259" key="1">
    <source>
        <dbReference type="Pfam" id="PF25122"/>
    </source>
</evidence>
<dbReference type="EMBL" id="BSYO01000012">
    <property type="protein sequence ID" value="GMH12583.1"/>
    <property type="molecule type" value="Genomic_DNA"/>
</dbReference>
<name>A0AAD3XPU6_NEPGR</name>
<organism evidence="2 3">
    <name type="scientific">Nepenthes gracilis</name>
    <name type="common">Slender pitcher plant</name>
    <dbReference type="NCBI Taxonomy" id="150966"/>
    <lineage>
        <taxon>Eukaryota</taxon>
        <taxon>Viridiplantae</taxon>
        <taxon>Streptophyta</taxon>
        <taxon>Embryophyta</taxon>
        <taxon>Tracheophyta</taxon>
        <taxon>Spermatophyta</taxon>
        <taxon>Magnoliopsida</taxon>
        <taxon>eudicotyledons</taxon>
        <taxon>Gunneridae</taxon>
        <taxon>Pentapetalae</taxon>
        <taxon>Caryophyllales</taxon>
        <taxon>Nepenthaceae</taxon>
        <taxon>Nepenthes</taxon>
    </lineage>
</organism>
<dbReference type="AlphaFoldDB" id="A0AAD3XPU6"/>
<reference evidence="2" key="1">
    <citation type="submission" date="2023-05" db="EMBL/GenBank/DDBJ databases">
        <title>Nepenthes gracilis genome sequencing.</title>
        <authorList>
            <person name="Fukushima K."/>
        </authorList>
    </citation>
    <scope>NUCLEOTIDE SEQUENCE</scope>
    <source>
        <strain evidence="2">SING2019-196</strain>
    </source>
</reference>
<evidence type="ECO:0000313" key="2">
    <source>
        <dbReference type="EMBL" id="GMH12583.1"/>
    </source>
</evidence>
<dbReference type="PANTHER" id="PTHR36308:SF1">
    <property type="entry name" value="DENTIN SIALOPHOSPHOPROTEIN-RELATED"/>
    <property type="match status" value="1"/>
</dbReference>
<gene>
    <name evidence="2" type="ORF">Nepgr_014424</name>
</gene>
<accession>A0AAD3XPU6</accession>
<dbReference type="PANTHER" id="PTHR36308">
    <property type="entry name" value="DENTIN SIALOPHOSPHOPROTEIN-RELATED"/>
    <property type="match status" value="1"/>
</dbReference>
<protein>
    <recommendedName>
        <fullName evidence="1">DUF7815 domain-containing protein</fullName>
    </recommendedName>
</protein>
<evidence type="ECO:0000313" key="3">
    <source>
        <dbReference type="Proteomes" id="UP001279734"/>
    </source>
</evidence>
<sequence>MAYEVPRDPVEQVRILLRKEAGLESYNPNDSSALLITPTLEEGIANFDPSPVPLRCKHCNGQLLRGLQYIICVYCGREQQEFLPEYISFKTTVGCQWLLESLGLDGTEIVVPPVEDSRTNRRQSVSNNEIFLSNLIDLKMKWPDESDRFGFAVVNEAPIPGKRFGVDSDGLFSGAKRETVSSMPNEQLMPNETRKNESTAFQEQGSLSLFDNQQSCWAPMEFDEVEQADSFSGWEADFQSDSSVTL</sequence>
<dbReference type="InterPro" id="IPR056717">
    <property type="entry name" value="DUF7815"/>
</dbReference>
<feature type="domain" description="DUF7815" evidence="1">
    <location>
        <begin position="54"/>
        <end position="78"/>
    </location>
</feature>
<comment type="caution">
    <text evidence="2">The sequence shown here is derived from an EMBL/GenBank/DDBJ whole genome shotgun (WGS) entry which is preliminary data.</text>
</comment>
<keyword evidence="3" id="KW-1185">Reference proteome</keyword>
<dbReference type="Proteomes" id="UP001279734">
    <property type="component" value="Unassembled WGS sequence"/>
</dbReference>
<proteinExistence type="predicted"/>